<reference evidence="2 3" key="1">
    <citation type="submission" date="2019-06" db="EMBL/GenBank/DDBJ databases">
        <authorList>
            <person name="Livingstone P."/>
            <person name="Whitworth D."/>
        </authorList>
    </citation>
    <scope>NUCLEOTIDE SEQUENCE [LARGE SCALE GENOMIC DNA]</scope>
    <source>
        <strain evidence="2 3">AM401</strain>
    </source>
</reference>
<dbReference type="Gene3D" id="2.60.120.650">
    <property type="entry name" value="Cupin"/>
    <property type="match status" value="1"/>
</dbReference>
<dbReference type="AlphaFoldDB" id="A0A540X930"/>
<dbReference type="PROSITE" id="PS51184">
    <property type="entry name" value="JMJC"/>
    <property type="match status" value="1"/>
</dbReference>
<dbReference type="InterPro" id="IPR003347">
    <property type="entry name" value="JmjC_dom"/>
</dbReference>
<keyword evidence="3" id="KW-1185">Reference proteome</keyword>
<name>A0A540X930_9BACT</name>
<dbReference type="PANTHER" id="PTHR12461:SF105">
    <property type="entry name" value="HYPOXIA-INDUCIBLE FACTOR 1-ALPHA INHIBITOR"/>
    <property type="match status" value="1"/>
</dbReference>
<dbReference type="SUPFAM" id="SSF51197">
    <property type="entry name" value="Clavaminate synthase-like"/>
    <property type="match status" value="1"/>
</dbReference>
<dbReference type="PANTHER" id="PTHR12461">
    <property type="entry name" value="HYPOXIA-INDUCIBLE FACTOR 1 ALPHA INHIBITOR-RELATED"/>
    <property type="match status" value="1"/>
</dbReference>
<feature type="domain" description="JmjC" evidence="1">
    <location>
        <begin position="109"/>
        <end position="266"/>
    </location>
</feature>
<protein>
    <submittedName>
        <fullName evidence="2">Cupin-like domain-containing protein</fullName>
    </submittedName>
</protein>
<accession>A0A540X930</accession>
<dbReference type="SMART" id="SM00558">
    <property type="entry name" value="JmjC"/>
    <property type="match status" value="1"/>
</dbReference>
<dbReference type="EMBL" id="VIFM01000004">
    <property type="protein sequence ID" value="TQF17740.1"/>
    <property type="molecule type" value="Genomic_DNA"/>
</dbReference>
<dbReference type="OrthoDB" id="118524at2"/>
<gene>
    <name evidence="2" type="ORF">FJV41_01880</name>
</gene>
<sequence>MSTATVQKDVGPQVPERMPLDNRRAFYEGLEANNKPIIFTDAMKGWPAAERWTFDWFIQQYGDVSVPVEWLRYNARPAGDVERVGRVRKMTMRDYVASLKVKDGEETPGYLIGNDLFRTLPALHRDVRFDEYAVQRRLTEQLFFMGPKGTFTQLHFDRAHNLHAVMVGRKQWQLYAPSRDAELRPAKLSHPWSVMSAHDLTPHGGKPDELPAGKVPDYDFVLEAGEILYLPYGWWHRVYTVEDAIATNYWWWTWSMLARIGPKLIPSIAVSAMKKMRKQQTLGREYREQ</sequence>
<proteinExistence type="predicted"/>
<evidence type="ECO:0000313" key="2">
    <source>
        <dbReference type="EMBL" id="TQF17740.1"/>
    </source>
</evidence>
<dbReference type="Proteomes" id="UP000315369">
    <property type="component" value="Unassembled WGS sequence"/>
</dbReference>
<evidence type="ECO:0000313" key="3">
    <source>
        <dbReference type="Proteomes" id="UP000315369"/>
    </source>
</evidence>
<dbReference type="RefSeq" id="WP_141640643.1">
    <property type="nucleotide sequence ID" value="NZ_VIFM01000004.1"/>
</dbReference>
<organism evidence="2 3">
    <name type="scientific">Myxococcus llanfairpwllgwyngyllgogerychwyrndrobwllllantysiliogogogochensis</name>
    <dbReference type="NCBI Taxonomy" id="2590453"/>
    <lineage>
        <taxon>Bacteria</taxon>
        <taxon>Pseudomonadati</taxon>
        <taxon>Myxococcota</taxon>
        <taxon>Myxococcia</taxon>
        <taxon>Myxococcales</taxon>
        <taxon>Cystobacterineae</taxon>
        <taxon>Myxococcaceae</taxon>
        <taxon>Myxococcus</taxon>
    </lineage>
</organism>
<dbReference type="InterPro" id="IPR041667">
    <property type="entry name" value="Cupin_8"/>
</dbReference>
<comment type="caution">
    <text evidence="2">The sequence shown here is derived from an EMBL/GenBank/DDBJ whole genome shotgun (WGS) entry which is preliminary data.</text>
</comment>
<evidence type="ECO:0000259" key="1">
    <source>
        <dbReference type="PROSITE" id="PS51184"/>
    </source>
</evidence>
<dbReference type="Pfam" id="PF13621">
    <property type="entry name" value="Cupin_8"/>
    <property type="match status" value="1"/>
</dbReference>